<proteinExistence type="predicted"/>
<dbReference type="FunFam" id="1.25.40.10:FF:000065">
    <property type="entry name" value="Programmed cell death 11"/>
    <property type="match status" value="1"/>
</dbReference>
<feature type="compositionally biased region" description="Basic and acidic residues" evidence="10">
    <location>
        <begin position="1"/>
        <end position="19"/>
    </location>
</feature>
<dbReference type="SMART" id="SM00386">
    <property type="entry name" value="HAT"/>
    <property type="match status" value="4"/>
</dbReference>
<dbReference type="SMART" id="SM00316">
    <property type="entry name" value="S1"/>
    <property type="match status" value="14"/>
</dbReference>
<dbReference type="Gene3D" id="2.40.50.140">
    <property type="entry name" value="Nucleic acid-binding proteins"/>
    <property type="match status" value="9"/>
</dbReference>
<evidence type="ECO:0000313" key="13">
    <source>
        <dbReference type="Proteomes" id="UP001552299"/>
    </source>
</evidence>
<evidence type="ECO:0000256" key="4">
    <source>
        <dbReference type="ARBA" id="ARBA00022737"/>
    </source>
</evidence>
<keyword evidence="5" id="KW-0539">Nucleus</keyword>
<evidence type="ECO:0000256" key="2">
    <source>
        <dbReference type="ARBA" id="ARBA00022517"/>
    </source>
</evidence>
<feature type="domain" description="S1 motif" evidence="11">
    <location>
        <begin position="405"/>
        <end position="479"/>
    </location>
</feature>
<dbReference type="InterPro" id="IPR057301">
    <property type="entry name" value="Rrp5_OB_4th"/>
</dbReference>
<evidence type="ECO:0000256" key="5">
    <source>
        <dbReference type="ARBA" id="ARBA00023242"/>
    </source>
</evidence>
<dbReference type="GO" id="GO:0005730">
    <property type="term" value="C:nucleolus"/>
    <property type="evidence" value="ECO:0007669"/>
    <property type="project" value="UniProtKB-SubCell"/>
</dbReference>
<organism evidence="12 13">
    <name type="scientific">Dendrobium thyrsiflorum</name>
    <name type="common">Pinecone-like raceme dendrobium</name>
    <name type="synonym">Orchid</name>
    <dbReference type="NCBI Taxonomy" id="117978"/>
    <lineage>
        <taxon>Eukaryota</taxon>
        <taxon>Viridiplantae</taxon>
        <taxon>Streptophyta</taxon>
        <taxon>Embryophyta</taxon>
        <taxon>Tracheophyta</taxon>
        <taxon>Spermatophyta</taxon>
        <taxon>Magnoliopsida</taxon>
        <taxon>Liliopsida</taxon>
        <taxon>Asparagales</taxon>
        <taxon>Orchidaceae</taxon>
        <taxon>Epidendroideae</taxon>
        <taxon>Malaxideae</taxon>
        <taxon>Dendrobiinae</taxon>
        <taxon>Dendrobium</taxon>
    </lineage>
</organism>
<keyword evidence="4" id="KW-0677">Repeat</keyword>
<evidence type="ECO:0000256" key="10">
    <source>
        <dbReference type="SAM" id="MobiDB-lite"/>
    </source>
</evidence>
<dbReference type="PANTHER" id="PTHR23270">
    <property type="entry name" value="PROGRAMMED CELL DEATH PROTEIN 11 PRE-RRNA PROCESSING PROTEIN RRP5"/>
    <property type="match status" value="1"/>
</dbReference>
<feature type="region of interest" description="Disordered" evidence="10">
    <location>
        <begin position="2004"/>
        <end position="2023"/>
    </location>
</feature>
<feature type="domain" description="S1 motif" evidence="11">
    <location>
        <begin position="661"/>
        <end position="733"/>
    </location>
</feature>
<dbReference type="Pfam" id="PF23459">
    <property type="entry name" value="S1_RRP5"/>
    <property type="match status" value="1"/>
</dbReference>
<dbReference type="Proteomes" id="UP001552299">
    <property type="component" value="Unassembled WGS sequence"/>
</dbReference>
<feature type="domain" description="S1 motif" evidence="11">
    <location>
        <begin position="319"/>
        <end position="389"/>
    </location>
</feature>
<evidence type="ECO:0000256" key="8">
    <source>
        <dbReference type="ARBA" id="ARBA00076674"/>
    </source>
</evidence>
<reference evidence="12 13" key="1">
    <citation type="journal article" date="2024" name="Plant Biotechnol. J.">
        <title>Dendrobium thyrsiflorum genome and its molecular insights into genes involved in important horticultural traits.</title>
        <authorList>
            <person name="Chen B."/>
            <person name="Wang J.Y."/>
            <person name="Zheng P.J."/>
            <person name="Li K.L."/>
            <person name="Liang Y.M."/>
            <person name="Chen X.F."/>
            <person name="Zhang C."/>
            <person name="Zhao X."/>
            <person name="He X."/>
            <person name="Zhang G.Q."/>
            <person name="Liu Z.J."/>
            <person name="Xu Q."/>
        </authorList>
    </citation>
    <scope>NUCLEOTIDE SEQUENCE [LARGE SCALE GENOMIC DNA]</scope>
    <source>
        <strain evidence="12">GZMU011</strain>
    </source>
</reference>
<dbReference type="InterPro" id="IPR057300">
    <property type="entry name" value="OB_Rrp5"/>
</dbReference>
<dbReference type="InterPro" id="IPR011990">
    <property type="entry name" value="TPR-like_helical_dom_sf"/>
</dbReference>
<feature type="domain" description="S1 motif" evidence="11">
    <location>
        <begin position="1043"/>
        <end position="1113"/>
    </location>
</feature>
<accession>A0ABD0W7H3</accession>
<feature type="domain" description="S1 motif" evidence="11">
    <location>
        <begin position="1440"/>
        <end position="1510"/>
    </location>
</feature>
<evidence type="ECO:0000256" key="6">
    <source>
        <dbReference type="ARBA" id="ARBA00023274"/>
    </source>
</evidence>
<dbReference type="Pfam" id="PF23231">
    <property type="entry name" value="HAT_Syf1_CNRKL1_C"/>
    <property type="match status" value="1"/>
</dbReference>
<protein>
    <recommendedName>
        <fullName evidence="7">rRNA biogenesis protein RRP5</fullName>
    </recommendedName>
    <alternativeName>
        <fullName evidence="8">Ribosomal RNA-processing protein 5</fullName>
    </alternativeName>
</protein>
<dbReference type="FunFam" id="2.40.50.140:FF:000179">
    <property type="entry name" value="rRNA biogenesis protein RRP5"/>
    <property type="match status" value="1"/>
</dbReference>
<dbReference type="SUPFAM" id="SSF50249">
    <property type="entry name" value="Nucleic acid-binding proteins"/>
    <property type="match status" value="12"/>
</dbReference>
<dbReference type="InterPro" id="IPR045209">
    <property type="entry name" value="Rrp5"/>
</dbReference>
<dbReference type="InterPro" id="IPR003029">
    <property type="entry name" value="S1_domain"/>
</dbReference>
<dbReference type="Pfam" id="PF00575">
    <property type="entry name" value="S1"/>
    <property type="match status" value="3"/>
</dbReference>
<dbReference type="Pfam" id="PF24682">
    <property type="entry name" value="OB_RRP5"/>
    <property type="match status" value="1"/>
</dbReference>
<dbReference type="FunFam" id="2.40.50.140:FF:000155">
    <property type="entry name" value="rRNA biogenesis protein RRP5"/>
    <property type="match status" value="1"/>
</dbReference>
<keyword evidence="13" id="KW-1185">Reference proteome</keyword>
<keyword evidence="9" id="KW-0175">Coiled coil</keyword>
<dbReference type="InterPro" id="IPR057302">
    <property type="entry name" value="Rrp5_S1"/>
</dbReference>
<feature type="domain" description="S1 motif" evidence="11">
    <location>
        <begin position="1350"/>
        <end position="1419"/>
    </location>
</feature>
<dbReference type="InterPro" id="IPR003107">
    <property type="entry name" value="HAT"/>
</dbReference>
<feature type="region of interest" description="Disordered" evidence="10">
    <location>
        <begin position="1877"/>
        <end position="1898"/>
    </location>
</feature>
<gene>
    <name evidence="12" type="ORF">M5K25_002251</name>
</gene>
<evidence type="ECO:0000256" key="1">
    <source>
        <dbReference type="ARBA" id="ARBA00004604"/>
    </source>
</evidence>
<feature type="compositionally biased region" description="Polar residues" evidence="10">
    <location>
        <begin position="2004"/>
        <end position="2017"/>
    </location>
</feature>
<dbReference type="SUPFAM" id="SSF48452">
    <property type="entry name" value="TPR-like"/>
    <property type="match status" value="1"/>
</dbReference>
<dbReference type="InterPro" id="IPR055430">
    <property type="entry name" value="HAT_Syf1_CNRKL1_C"/>
</dbReference>
<keyword evidence="6" id="KW-0687">Ribonucleoprotein</keyword>
<dbReference type="Pfam" id="PF24685">
    <property type="entry name" value="OB_RRP5_4th"/>
    <property type="match status" value="1"/>
</dbReference>
<keyword evidence="3" id="KW-0698">rRNA processing</keyword>
<feature type="compositionally biased region" description="Basic and acidic residues" evidence="10">
    <location>
        <begin position="28"/>
        <end position="39"/>
    </location>
</feature>
<dbReference type="InterPro" id="IPR012340">
    <property type="entry name" value="NA-bd_OB-fold"/>
</dbReference>
<feature type="domain" description="S1 motif" evidence="11">
    <location>
        <begin position="1248"/>
        <end position="1322"/>
    </location>
</feature>
<evidence type="ECO:0000256" key="7">
    <source>
        <dbReference type="ARBA" id="ARBA00073619"/>
    </source>
</evidence>
<dbReference type="GO" id="GO:1990904">
    <property type="term" value="C:ribonucleoprotein complex"/>
    <property type="evidence" value="ECO:0007669"/>
    <property type="project" value="UniProtKB-KW"/>
</dbReference>
<keyword evidence="2" id="KW-0690">Ribosome biogenesis</keyword>
<evidence type="ECO:0000256" key="9">
    <source>
        <dbReference type="SAM" id="Coils"/>
    </source>
</evidence>
<dbReference type="Gene3D" id="1.25.40.10">
    <property type="entry name" value="Tetratricopeptide repeat domain"/>
    <property type="match status" value="1"/>
</dbReference>
<comment type="subcellular location">
    <subcellularLocation>
        <location evidence="1">Nucleus</location>
        <location evidence="1">Nucleolus</location>
    </subcellularLocation>
</comment>
<feature type="domain" description="S1 motif" evidence="11">
    <location>
        <begin position="496"/>
        <end position="563"/>
    </location>
</feature>
<feature type="domain" description="S1 motif" evidence="11">
    <location>
        <begin position="135"/>
        <end position="217"/>
    </location>
</feature>
<dbReference type="EMBL" id="JANQDX010000002">
    <property type="protein sequence ID" value="KAL0928018.1"/>
    <property type="molecule type" value="Genomic_DNA"/>
</dbReference>
<sequence>MAPRDDKIHQKSKRPDAKYKLRNPLKRPKSEFNRSKHEQPASVLFQDHDDEPEFPRGGGRVLSREEVAEARAEAEEEFEREQGLTRRGRTKLKKKATVKSYKFGEDEWGSLFGQGITGKLPRLTNRITWKNISPGMKLWGVITEVNLKDLVISLPGGLRGFVHAEDASDVLAENGDKVSFLLPKTLHVGQLVSCVVMQVDDDKGDEKGRKRVRLSLRLSVLYKGLTLDVVQDGMVLIAQVRSVEDHGYILQFGVPSFSGFLPRTDNGGIPICRGQLLQCVVKSVDKARAVVYTSSSADLVSKYVTKDLNGLSIDLLVPGMLVNAHVHSTLENGIILSFLTYFTGTVDIFHLQNSFPTDNWKNDYTQRKKVNARVLFIDPSTRAIGLTLNPHLVHHKPPPMHVKTGEIYEKSCILRIDENFGLLLNIPSSPEHTPAYVLRFDVSDEEVLKLKKKFKEGDYARLRVLGIRHLEGLAIGTLKASAFERPVFTHSDVKPGMLVRAQVIVVEPFGAIVQFASGVKALCPYRHMSEFERVKPTKKFKVGAEFLFRVLGCKSKRITVTHKKTLVKSKLGILASHADAIEGLITHGWITKIENHGCYVKFFNGVLELGLDPGSEPNTVYHVEQVVKCRVTSSVTTSRIIRVSFVIAPKRINDADMVKLGSIVGGVVDKLTPTAVIINIKSSSHFRGLISYEHLADHQGQVALLRSLLRPGFAFDQLVVLDINGSNLILSAKYSLVHFVEDIPSDITNMHPLSVVRGYISNIIETGCFVRFLGRLTGFSQKIRATDHSVGNLLDAFYIGQSVRSHIINVDNETGKIKLAMKQSLCFSTDASYIQSYFFVEDKISALQSLDSKISDLNWVKDFSIGSVHMGKVQEIKEFGVVLGFEKYGNIVVGGINVEKGSIVRAFVLDISKSERLVDLSLKPELINSPNVEQSNKRQRSSSLDLELHGTVNAAVEIVKENYLVLSLPEHDYAVGYASVIDYNTQKFPHRHFFNGQRVLATVEALPSADTGGRLLLLLKALSEISNSSISKRAKKMSNYAIGSLVEAEIVDIKSLELLVKFGAGFHGKIHITEVDDDRASENPFSNFRIGQLVNARIIAKVPHTGRIKNSFKSLLSLKPSILKGNMEALGSSIKIDEVSVGSIVKGYVIKVDKEWVQVSVAPHFKANLFILDSSSEPDELQEFHKRFSVGQVVTGHVISVNKEKKMVRLSSHASFVCKATLEHEAEKSDNEHSLSSNNTDMEHIRNGDVIGGRIKNILPNVGGIFVQIGPRLFGKVHYTDIADSWIADPSSGYHEGQFVKCKVLEISRSSTGFVHVDLSLRASLIDSSELSREKRDLSSKRFEKIDDLYPNMEGYVKNVTSRGCFIMLSRKLDARILLSNLSDGFVENPDKDFPVGKLVCGRVLTVEFSSKRVDLTFKKNVDSQLPKPDLCSFSNLHVGGVVSGHIRRVETFGLFIAIDGTSLVGLCHISELSDDHIEHIETKYRAGERVEAKILKIDEERQRIALGMKKSYVEEARNSEVSGSSAKMDCTLPALKQGDLSCIKDISDQQNDGVAAILSLAESRALVLPLQVSLDDSENTHMENVVVANQDNANEATEIEKRKDRYKKKKEKQERELEIRVSEERRLQNDIPETVDDFEKLVRSSPNSSFFWIKYMEYMLAQADVEKARSIAERALKTVIFQEEGERLNIWVAYFNLENAYGNSPEEDVERVFKRAMQTCDTKKLHLALLGLYERTEQNKLGDALLDKMTKKFKNSCKVWLCRVQHFLKLGKDGIQSVINRALLSLPAKKHIKFISHTAILEFKCGVPDMGRSLFEGILREHPKRTDIWSIYLDQEIRLGDHEVIRALFERATCLSLPAKKMKFLFKKYHSYEESQGDQERIEHRKNKRKNSNVENGPICDLYNMSKINQKLSNSSKSIDMGDDLSREEYKKGKIQEISNFIYSAETVKLMLEQKKSTSTRPLNVVAEKARLRKEIEAAESRGEDSEITKKLQTKLKELASTVNEANESANKSSVDANGMEA</sequence>
<evidence type="ECO:0000256" key="3">
    <source>
        <dbReference type="ARBA" id="ARBA00022552"/>
    </source>
</evidence>
<name>A0ABD0W7H3_DENTH</name>
<feature type="domain" description="S1 motif" evidence="11">
    <location>
        <begin position="753"/>
        <end position="822"/>
    </location>
</feature>
<dbReference type="PROSITE" id="PS50126">
    <property type="entry name" value="S1"/>
    <property type="match status" value="11"/>
</dbReference>
<evidence type="ECO:0000313" key="12">
    <source>
        <dbReference type="EMBL" id="KAL0928018.1"/>
    </source>
</evidence>
<evidence type="ECO:0000259" key="11">
    <source>
        <dbReference type="PROSITE" id="PS50126"/>
    </source>
</evidence>
<dbReference type="FunFam" id="2.40.50.140:FF:000159">
    <property type="entry name" value="rRNA biogenesis protein rrp5"/>
    <property type="match status" value="1"/>
</dbReference>
<dbReference type="PANTHER" id="PTHR23270:SF10">
    <property type="entry name" value="PROTEIN RRP5 HOMOLOG"/>
    <property type="match status" value="1"/>
</dbReference>
<feature type="domain" description="S1 motif" evidence="11">
    <location>
        <begin position="1142"/>
        <end position="1213"/>
    </location>
</feature>
<feature type="coiled-coil region" evidence="9">
    <location>
        <begin position="1590"/>
        <end position="1628"/>
    </location>
</feature>
<comment type="caution">
    <text evidence="12">The sequence shown here is derived from an EMBL/GenBank/DDBJ whole genome shotgun (WGS) entry which is preliminary data.</text>
</comment>
<dbReference type="GO" id="GO:0006364">
    <property type="term" value="P:rRNA processing"/>
    <property type="evidence" value="ECO:0007669"/>
    <property type="project" value="UniProtKB-KW"/>
</dbReference>
<feature type="region of interest" description="Disordered" evidence="10">
    <location>
        <begin position="1"/>
        <end position="66"/>
    </location>
</feature>